<dbReference type="GO" id="GO:0004177">
    <property type="term" value="F:aminopeptidase activity"/>
    <property type="evidence" value="ECO:0007669"/>
    <property type="project" value="UniProtKB-KW"/>
</dbReference>
<reference evidence="1 2" key="1">
    <citation type="submission" date="2018-12" db="EMBL/GenBank/DDBJ databases">
        <title>Bacillus yapensis draft genome sequence.</title>
        <authorList>
            <person name="Yu L."/>
            <person name="Xu X."/>
            <person name="Tang X."/>
        </authorList>
    </citation>
    <scope>NUCLEOTIDE SEQUENCE [LARGE SCALE GENOMIC DNA]</scope>
    <source>
        <strain evidence="1 2">XXST-01</strain>
    </source>
</reference>
<evidence type="ECO:0000313" key="1">
    <source>
        <dbReference type="EMBL" id="RTR36010.1"/>
    </source>
</evidence>
<dbReference type="InterPro" id="IPR036410">
    <property type="entry name" value="HSP_DnaJ_Cys-rich_dom_sf"/>
</dbReference>
<sequence>MGLLNAFNEWKNTRYEKHVSQMKEENKCPECYGRGFLIYPANEFVYLSNPFDCPGCNGSGSYTEWSNLV</sequence>
<dbReference type="Gene3D" id="6.20.20.10">
    <property type="match status" value="1"/>
</dbReference>
<keyword evidence="1" id="KW-0378">Hydrolase</keyword>
<dbReference type="RefSeq" id="WP_126405217.1">
    <property type="nucleotide sequence ID" value="NZ_RXNT01000001.1"/>
</dbReference>
<proteinExistence type="predicted"/>
<gene>
    <name evidence="1" type="ORF">EKG37_00160</name>
</gene>
<name>A0A431WKM6_9BACI</name>
<keyword evidence="2" id="KW-1185">Reference proteome</keyword>
<keyword evidence="1" id="KW-0645">Protease</keyword>
<accession>A0A431WKM6</accession>
<dbReference type="Proteomes" id="UP000271374">
    <property type="component" value="Unassembled WGS sequence"/>
</dbReference>
<comment type="caution">
    <text evidence="1">The sequence shown here is derived from an EMBL/GenBank/DDBJ whole genome shotgun (WGS) entry which is preliminary data.</text>
</comment>
<dbReference type="AlphaFoldDB" id="A0A431WKM6"/>
<organism evidence="1 2">
    <name type="scientific">Bacillus yapensis</name>
    <dbReference type="NCBI Taxonomy" id="2492960"/>
    <lineage>
        <taxon>Bacteria</taxon>
        <taxon>Bacillati</taxon>
        <taxon>Bacillota</taxon>
        <taxon>Bacilli</taxon>
        <taxon>Bacillales</taxon>
        <taxon>Bacillaceae</taxon>
        <taxon>Bacillus</taxon>
    </lineage>
</organism>
<protein>
    <submittedName>
        <fullName evidence="1">Methionine aminopeptidase</fullName>
    </submittedName>
</protein>
<evidence type="ECO:0000313" key="2">
    <source>
        <dbReference type="Proteomes" id="UP000271374"/>
    </source>
</evidence>
<keyword evidence="1" id="KW-0031">Aminopeptidase</keyword>
<dbReference type="EMBL" id="RXNT01000001">
    <property type="protein sequence ID" value="RTR36010.1"/>
    <property type="molecule type" value="Genomic_DNA"/>
</dbReference>
<dbReference type="SUPFAM" id="SSF57938">
    <property type="entry name" value="DnaJ/Hsp40 cysteine-rich domain"/>
    <property type="match status" value="1"/>
</dbReference>
<dbReference type="OrthoDB" id="2882832at2"/>